<keyword evidence="1" id="KW-0472">Membrane</keyword>
<evidence type="ECO:0000313" key="3">
    <source>
        <dbReference type="Proteomes" id="UP000019384"/>
    </source>
</evidence>
<dbReference type="GeneID" id="34517826"/>
<proteinExistence type="predicted"/>
<dbReference type="Proteomes" id="UP000019384">
    <property type="component" value="Unassembled WGS sequence"/>
</dbReference>
<dbReference type="RefSeq" id="XP_022456438.1">
    <property type="nucleotide sequence ID" value="XM_022604918.1"/>
</dbReference>
<gene>
    <name evidence="2" type="ORF">KUCA_T00000383001</name>
</gene>
<feature type="transmembrane region" description="Helical" evidence="1">
    <location>
        <begin position="68"/>
        <end position="85"/>
    </location>
</feature>
<dbReference type="EMBL" id="HG793125">
    <property type="protein sequence ID" value="CDK24421.1"/>
    <property type="molecule type" value="Genomic_DNA"/>
</dbReference>
<evidence type="ECO:0000313" key="2">
    <source>
        <dbReference type="EMBL" id="CDK24421.1"/>
    </source>
</evidence>
<evidence type="ECO:0000256" key="1">
    <source>
        <dbReference type="SAM" id="Phobius"/>
    </source>
</evidence>
<organism evidence="2 3">
    <name type="scientific">Kuraishia capsulata CBS 1993</name>
    <dbReference type="NCBI Taxonomy" id="1382522"/>
    <lineage>
        <taxon>Eukaryota</taxon>
        <taxon>Fungi</taxon>
        <taxon>Dikarya</taxon>
        <taxon>Ascomycota</taxon>
        <taxon>Saccharomycotina</taxon>
        <taxon>Pichiomycetes</taxon>
        <taxon>Pichiales</taxon>
        <taxon>Pichiaceae</taxon>
        <taxon>Kuraishia</taxon>
    </lineage>
</organism>
<feature type="transmembrane region" description="Helical" evidence="1">
    <location>
        <begin position="21"/>
        <end position="42"/>
    </location>
</feature>
<reference evidence="2" key="1">
    <citation type="submission" date="2013-12" db="EMBL/GenBank/DDBJ databases">
        <authorList>
            <person name="Genoscope - CEA"/>
        </authorList>
    </citation>
    <scope>NUCLEOTIDE SEQUENCE</scope>
    <source>
        <strain evidence="2">CBS 1993</strain>
    </source>
</reference>
<sequence>MGVLTIDKPRNRIRDSVLVKFHFYVLVVGICISLFFLCVYPYTFDHGSNSTLQATPLGDDQHSSLGKSSWRIILVQSVFSIFRLLTNAAKYQYVMIIGLKIRVMQLSAKKVTLIVEHDSESKSNEIVDVKERLPTWSAVKVAGGFLAAVTLIFGFMSSLGKSSGWRFD</sequence>
<dbReference type="HOGENOM" id="CLU_1643968_0_0_1"/>
<name>W6MFN0_9ASCO</name>
<keyword evidence="3" id="KW-1185">Reference proteome</keyword>
<accession>W6MFN0</accession>
<feature type="transmembrane region" description="Helical" evidence="1">
    <location>
        <begin position="138"/>
        <end position="159"/>
    </location>
</feature>
<reference evidence="2" key="2">
    <citation type="submission" date="2014-02" db="EMBL/GenBank/DDBJ databases">
        <title>Complete DNA sequence of /Kuraishia capsulata/ illustrates novel genomic features among budding yeasts (/Saccharomycotina/).</title>
        <authorList>
            <person name="Morales L."/>
            <person name="Noel B."/>
            <person name="Porcel B."/>
            <person name="Marcet-Houben M."/>
            <person name="Hullo M-F."/>
            <person name="Sacerdot C."/>
            <person name="Tekaia F."/>
            <person name="Leh-Louis V."/>
            <person name="Despons L."/>
            <person name="Khanna V."/>
            <person name="Aury J-M."/>
            <person name="Barbe V."/>
            <person name="Couloux A."/>
            <person name="Labadie K."/>
            <person name="Pelletier E."/>
            <person name="Souciet J-L."/>
            <person name="Boekhout T."/>
            <person name="Gabaldon T."/>
            <person name="Wincker P."/>
            <person name="Dujon B."/>
        </authorList>
    </citation>
    <scope>NUCLEOTIDE SEQUENCE</scope>
    <source>
        <strain evidence="2">CBS 1993</strain>
    </source>
</reference>
<keyword evidence="1" id="KW-1133">Transmembrane helix</keyword>
<dbReference type="AlphaFoldDB" id="W6MFN0"/>
<protein>
    <submittedName>
        <fullName evidence="2">Uncharacterized protein</fullName>
    </submittedName>
</protein>
<keyword evidence="1" id="KW-0812">Transmembrane</keyword>